<dbReference type="SUPFAM" id="SSF48452">
    <property type="entry name" value="TPR-like"/>
    <property type="match status" value="2"/>
</dbReference>
<evidence type="ECO:0000256" key="1">
    <source>
        <dbReference type="PROSITE-ProRule" id="PRU00339"/>
    </source>
</evidence>
<organism evidence="2 3">
    <name type="scientific">Tetrahymena thermophila (strain SB210)</name>
    <dbReference type="NCBI Taxonomy" id="312017"/>
    <lineage>
        <taxon>Eukaryota</taxon>
        <taxon>Sar</taxon>
        <taxon>Alveolata</taxon>
        <taxon>Ciliophora</taxon>
        <taxon>Intramacronucleata</taxon>
        <taxon>Oligohymenophorea</taxon>
        <taxon>Hymenostomatida</taxon>
        <taxon>Tetrahymenina</taxon>
        <taxon>Tetrahymenidae</taxon>
        <taxon>Tetrahymena</taxon>
    </lineage>
</organism>
<name>Q23MA4_TETTS</name>
<reference evidence="3" key="1">
    <citation type="journal article" date="2006" name="PLoS Biol.">
        <title>Macronuclear genome sequence of the ciliate Tetrahymena thermophila, a model eukaryote.</title>
        <authorList>
            <person name="Eisen J.A."/>
            <person name="Coyne R.S."/>
            <person name="Wu M."/>
            <person name="Wu D."/>
            <person name="Thiagarajan M."/>
            <person name="Wortman J.R."/>
            <person name="Badger J.H."/>
            <person name="Ren Q."/>
            <person name="Amedeo P."/>
            <person name="Jones K.M."/>
            <person name="Tallon L.J."/>
            <person name="Delcher A.L."/>
            <person name="Salzberg S.L."/>
            <person name="Silva J.C."/>
            <person name="Haas B.J."/>
            <person name="Majoros W.H."/>
            <person name="Farzad M."/>
            <person name="Carlton J.M."/>
            <person name="Smith R.K. Jr."/>
            <person name="Garg J."/>
            <person name="Pearlman R.E."/>
            <person name="Karrer K.M."/>
            <person name="Sun L."/>
            <person name="Manning G."/>
            <person name="Elde N.C."/>
            <person name="Turkewitz A.P."/>
            <person name="Asai D.J."/>
            <person name="Wilkes D.E."/>
            <person name="Wang Y."/>
            <person name="Cai H."/>
            <person name="Collins K."/>
            <person name="Stewart B.A."/>
            <person name="Lee S.R."/>
            <person name="Wilamowska K."/>
            <person name="Weinberg Z."/>
            <person name="Ruzzo W.L."/>
            <person name="Wloga D."/>
            <person name="Gaertig J."/>
            <person name="Frankel J."/>
            <person name="Tsao C.-C."/>
            <person name="Gorovsky M.A."/>
            <person name="Keeling P.J."/>
            <person name="Waller R.F."/>
            <person name="Patron N.J."/>
            <person name="Cherry J.M."/>
            <person name="Stover N.A."/>
            <person name="Krieger C.J."/>
            <person name="del Toro C."/>
            <person name="Ryder H.F."/>
            <person name="Williamson S.C."/>
            <person name="Barbeau R.A."/>
            <person name="Hamilton E.P."/>
            <person name="Orias E."/>
        </authorList>
    </citation>
    <scope>NUCLEOTIDE SEQUENCE [LARGE SCALE GENOMIC DNA]</scope>
    <source>
        <strain evidence="3">SB210</strain>
    </source>
</reference>
<keyword evidence="1" id="KW-0802">TPR repeat</keyword>
<gene>
    <name evidence="2" type="ORF">TTHERM_00621550</name>
</gene>
<dbReference type="PROSITE" id="PS50005">
    <property type="entry name" value="TPR"/>
    <property type="match status" value="1"/>
</dbReference>
<dbReference type="GeneID" id="7826269"/>
<protein>
    <submittedName>
        <fullName evidence="2">Tetratricopeptide repeat protein</fullName>
    </submittedName>
</protein>
<sequence length="1887" mass="223086">MSDKAQKYIKAASELLKKQDYQNALLELDVGKTFASNNHMIYLLMSSCYLKLNQIDKMYDIIQEGLSICQEKDKHVFLAALNKYYEKKGMIRENVDVLSQLCKQQLKGDLQKLDQLVSDFAKNQLQWMSDSQFIEQINSRESMNEERNRVYSVAIDSIATKKLSPQTLELLFFLFSNILIKAGEQEKEIKEVVSQFKQIVNQYPTDLNGTILEESIFQLVNWLLKNNYVQEKNIIIYEIIAHFKNSTLALFYQLKFFSTNQGYVKKYMPRFLQQVYETIVYLYYPEQTLPDFDEVNSQYKVYLGEKAPKEEESLINLVFQLYDNSQKKLICEEFRIRAEIFLLYSSKFINQTYFKASTLQNLNIFEKRLDFFVEIYTKLQENADANTEIDDTIFCNPLFEAYILANYKAMKSAGRKSLLFQFKKTIDRLEQQQENVSYLKEIYNRWGLKIIDDQDELVMIKNNLKYLIQVKKDDILNLKVYYEYCIKLNKLYRIYDGSINLQQIIEQIIKQEPDNVYFKAEKWWVDFSNSTNKKEYYVQNISSLQNLKESAVLQNQKDVASNLQKRISILNYLFTSQSDEETVKQLEEAQKLDSNDYQNYVVLGVVYYFNGNIKEALIQFQNAFLYRQYDLFLNKMLFFCLHKLGQKQEAIDFLFRIYPAFKQIFWINRILGVYFSNIGDYKRATSYCQKALELYTFDKERNYRLHYEKLSALAPEKNVDIPHMIDYNELIYFDDYIIFNDKIYAKEAVNLSNNLIIDPQHRLHIKLCISLAQADKMQGKTCSSLSAIEEAEKVYLLASNTSEHKQKEEINVDEDDKSLKSELSKEVYHTLSVFSSVFLVSKHGDQIIKEYNLNDSVRNFVDALTINFEFAQITSYLQDNHKTYQRIRVFLVICYKVLEKIYGQEQFKDLEKTIFSIYEQMTGFILEMSLNFVQFHWKKYTLSSAQYLIEKVLQIKAPTRRSILVNVAFSEFYTLSGFINKNQDLIKNSIVYLKEILQSLSIDFESDIINNINAQKINSLQANQSSLFKYTLKNICLSYFYLYKINNENSEAYQISLKLCTAGILIFNLDIDFYNYYGLIEANEEIKIGAFIKSNRIQKNSLALDSLAFIYLKKGRYEEAANMLLKSIEVNTNNPTAYIGLFIIQYNMALAFNTIVQTGNDDSTHQYAMLQKQMIEKCSSYLHFVKQIEISASSVLFDGLLEFLNYHNERSHISYQFSTDLFDRAPYLVHTQLGQLYSIMILKQSSTREKKLEIFNQISDTIPTQNLSKLFISKSAELNDGFMQLVQNRILQEMDSIKLSTNKCDQLDSQQFVIVCREFDYLVKNLKLYLSLALYTQQYEKGLDFFYKQAKNIQQIQNISTLLQMQSHYFDLTPIYIQMTEIEYHLVQNSKPEEIDLVIKRLANLKNVKNSKKNIQEWPYSENFTNKIEQVSEYKHLQGIHSYKRKDYQKSKKQFYQALLMDPSVKEYRSSYIEYLITQQRFPMLNPYNNSNIQEQSLIIQLNNPNFSLKKKISHITKAAIYLDKPYLYYLLVHFQFEESSNYTPSRLIKLLLLLKTKVLNEKYDPEGVCKKKGIKLFMEIYIALEKMNSNDTEIKAQQEQFKQFVQEVCEANSRFQEYIEILNVFYKDLSSNEFVYDLQAILEKDRVSAYILAFNIIRRLIKEQKTNGMIQLLSALSQCIFTSVQEGLISQEVQKSNKGKILMNMLQHIDGYQYIMALQEDYREDTLYEKEDIQEMIHNAASYCYENYPASISMKFLYMQHLYRQENMEDLNKLLSFMNSTQFTSKDDDLITIFFYTLYYYYKSCKDSQEENIYRFVEYVTLIQDQYKQVLSSDLNTLLHFLQGVIYLKIYERRPDLDKKTIIKEFKQAILYSPQFAQTILNFIQQ</sequence>
<feature type="repeat" description="TPR" evidence="1">
    <location>
        <begin position="1101"/>
        <end position="1134"/>
    </location>
</feature>
<dbReference type="HOGENOM" id="CLU_237380_0_0_1"/>
<keyword evidence="3" id="KW-1185">Reference proteome</keyword>
<dbReference type="InterPro" id="IPR019734">
    <property type="entry name" value="TPR_rpt"/>
</dbReference>
<dbReference type="SMART" id="SM00028">
    <property type="entry name" value="TPR"/>
    <property type="match status" value="5"/>
</dbReference>
<dbReference type="RefSeq" id="XP_001017980.2">
    <property type="nucleotide sequence ID" value="XM_001017980.3"/>
</dbReference>
<dbReference type="KEGG" id="tet:TTHERM_00621550"/>
<dbReference type="Gene3D" id="1.25.40.10">
    <property type="entry name" value="Tetratricopeptide repeat domain"/>
    <property type="match status" value="3"/>
</dbReference>
<accession>Q23MA4</accession>
<dbReference type="OrthoDB" id="10653434at2759"/>
<dbReference type="InterPro" id="IPR011990">
    <property type="entry name" value="TPR-like_helical_dom_sf"/>
</dbReference>
<dbReference type="eggNOG" id="ENOG502ST8Y">
    <property type="taxonomic scope" value="Eukaryota"/>
</dbReference>
<dbReference type="EMBL" id="GG662661">
    <property type="protein sequence ID" value="EAR97735.2"/>
    <property type="molecule type" value="Genomic_DNA"/>
</dbReference>
<dbReference type="InParanoid" id="Q23MA4"/>
<evidence type="ECO:0000313" key="3">
    <source>
        <dbReference type="Proteomes" id="UP000009168"/>
    </source>
</evidence>
<dbReference type="Proteomes" id="UP000009168">
    <property type="component" value="Unassembled WGS sequence"/>
</dbReference>
<evidence type="ECO:0000313" key="2">
    <source>
        <dbReference type="EMBL" id="EAR97735.2"/>
    </source>
</evidence>
<proteinExistence type="predicted"/>